<dbReference type="GO" id="GO:0001682">
    <property type="term" value="P:tRNA 5'-leader removal"/>
    <property type="evidence" value="ECO:0007669"/>
    <property type="project" value="UniProtKB-UniRule"/>
</dbReference>
<dbReference type="InterPro" id="IPR016195">
    <property type="entry name" value="Pol/histidinol_Pase-like"/>
</dbReference>
<evidence type="ECO:0000256" key="7">
    <source>
        <dbReference type="HAMAP-Rule" id="MF_00756"/>
    </source>
</evidence>
<reference evidence="8 9" key="1">
    <citation type="journal article" date="2014" name="Int. J. Syst. Evol. Microbiol.">
        <title>Methanobacterium paludis sp. nov. and a novel strain of Methanobacterium lacus isolated from northern peatlands.</title>
        <authorList>
            <person name="Cadillo-Quiroz H."/>
            <person name="Brauer S.L."/>
            <person name="Goodson N."/>
            <person name="Yavitt J.B."/>
            <person name="Zinder S.H."/>
        </authorList>
    </citation>
    <scope>NUCLEOTIDE SEQUENCE [LARGE SCALE GENOMIC DNA]</scope>
    <source>
        <strain evidence="9">DSM 25820 / JCM 18151 / SWAN1</strain>
    </source>
</reference>
<accession>F6D474</accession>
<dbReference type="GeneID" id="10667943"/>
<dbReference type="NCBIfam" id="NF046111">
    <property type="entry name" value="RNaseP3Mthb"/>
    <property type="match status" value="1"/>
</dbReference>
<evidence type="ECO:0000313" key="8">
    <source>
        <dbReference type="EMBL" id="AEG17496.1"/>
    </source>
</evidence>
<dbReference type="SUPFAM" id="SSF89550">
    <property type="entry name" value="PHP domain-like"/>
    <property type="match status" value="1"/>
</dbReference>
<evidence type="ECO:0000256" key="1">
    <source>
        <dbReference type="ARBA" id="ARBA00007331"/>
    </source>
</evidence>
<proteinExistence type="inferred from homology"/>
<evidence type="ECO:0000256" key="6">
    <source>
        <dbReference type="ARBA" id="ARBA00022801"/>
    </source>
</evidence>
<keyword evidence="3 7" id="KW-0819">tRNA processing</keyword>
<dbReference type="PANTHER" id="PTHR13031:SF0">
    <property type="entry name" value="RIBONUCLEASE P PROTEIN SUBUNIT P30"/>
    <property type="match status" value="1"/>
</dbReference>
<dbReference type="RefSeq" id="WP_013824998.1">
    <property type="nucleotide sequence ID" value="NC_015574.1"/>
</dbReference>
<dbReference type="GO" id="GO:0004526">
    <property type="term" value="F:ribonuclease P activity"/>
    <property type="evidence" value="ECO:0007669"/>
    <property type="project" value="UniProtKB-UniRule"/>
</dbReference>
<dbReference type="HOGENOM" id="CLU_074509_0_0_2"/>
<dbReference type="HAMAP" id="MF_00756">
    <property type="entry name" value="RNase_P_3"/>
    <property type="match status" value="1"/>
</dbReference>
<organism evidence="8 9">
    <name type="scientific">Methanobacterium paludis (strain DSM 25820 / JCM 18151 / SWAN1)</name>
    <dbReference type="NCBI Taxonomy" id="868131"/>
    <lineage>
        <taxon>Archaea</taxon>
        <taxon>Methanobacteriati</taxon>
        <taxon>Methanobacteriota</taxon>
        <taxon>Methanomada group</taxon>
        <taxon>Methanobacteria</taxon>
        <taxon>Methanobacteriales</taxon>
        <taxon>Methanobacteriaceae</taxon>
        <taxon>Methanobacterium</taxon>
    </lineage>
</organism>
<evidence type="ECO:0000256" key="3">
    <source>
        <dbReference type="ARBA" id="ARBA00022694"/>
    </source>
</evidence>
<keyword evidence="9" id="KW-1185">Reference proteome</keyword>
<dbReference type="Proteomes" id="UP000009231">
    <property type="component" value="Chromosome"/>
</dbReference>
<keyword evidence="4 7" id="KW-0540">Nuclease</keyword>
<evidence type="ECO:0000256" key="5">
    <source>
        <dbReference type="ARBA" id="ARBA00022759"/>
    </source>
</evidence>
<dbReference type="PANTHER" id="PTHR13031">
    <property type="entry name" value="RIBONUCLEASE P SUBUNIT P30"/>
    <property type="match status" value="1"/>
</dbReference>
<dbReference type="Gene3D" id="3.20.20.140">
    <property type="entry name" value="Metal-dependent hydrolases"/>
    <property type="match status" value="1"/>
</dbReference>
<comment type="subcellular location">
    <subcellularLocation>
        <location evidence="7">Cytoplasm</location>
    </subcellularLocation>
</comment>
<dbReference type="EMBL" id="CP002772">
    <property type="protein sequence ID" value="AEG17496.1"/>
    <property type="molecule type" value="Genomic_DNA"/>
</dbReference>
<dbReference type="KEGG" id="mew:MSWAN_0456"/>
<gene>
    <name evidence="7" type="primary">rnp3</name>
    <name evidence="8" type="ordered locus">MSWAN_0456</name>
</gene>
<comment type="function">
    <text evidence="7">Part of ribonuclease P, a protein complex that generates mature tRNA molecules by cleaving their 5'-ends.</text>
</comment>
<keyword evidence="6 7" id="KW-0378">Hydrolase</keyword>
<dbReference type="STRING" id="868131.MSWAN_0456"/>
<dbReference type="EC" id="3.1.26.5" evidence="7"/>
<evidence type="ECO:0000313" key="9">
    <source>
        <dbReference type="Proteomes" id="UP000009231"/>
    </source>
</evidence>
<comment type="similarity">
    <text evidence="1 7">Belongs to the eukaryotic/archaeal RNase P protein component 3 family.</text>
</comment>
<comment type="catalytic activity">
    <reaction evidence="7">
        <text>Endonucleolytic cleavage of RNA, removing 5'-extranucleotides from tRNA precursor.</text>
        <dbReference type="EC" id="3.1.26.5"/>
    </reaction>
</comment>
<comment type="subunit">
    <text evidence="7">Consists of a catalytic RNA component and at least 4-5 protein subunits.</text>
</comment>
<keyword evidence="5 7" id="KW-0255">Endonuclease</keyword>
<dbReference type="AlphaFoldDB" id="F6D474"/>
<dbReference type="InterPro" id="IPR002738">
    <property type="entry name" value="RNase_P_p30"/>
</dbReference>
<evidence type="ECO:0000256" key="4">
    <source>
        <dbReference type="ARBA" id="ARBA00022722"/>
    </source>
</evidence>
<sequence length="249" mass="28562">MVSKVFFDFHVHISKGNENLIIEAERLGYTGIAVVKYWDEYDKNTSNDFEKLKEGINENSDHIPINKRNFQIKSAVELVAKNPEDLKRKVQKFRNKVDILLVNGGDVKINRAACEDPRVDVLLQPYKGCRDSGINHVLARKAAENSVAIELNLKYLFKTGLRHRYRVFNQFRHIINLQRKFDFPVIITSDATSIYDLRTPQDIIALAHCFGMTEDEAECAISETPKRIIERTELRSSVVVDGARIISDL</sequence>
<dbReference type="InterPro" id="IPR023539">
    <property type="entry name" value="RNase_P_comp-3_arc"/>
</dbReference>
<dbReference type="GO" id="GO:0005737">
    <property type="term" value="C:cytoplasm"/>
    <property type="evidence" value="ECO:0007669"/>
    <property type="project" value="UniProtKB-SubCell"/>
</dbReference>
<name>F6D474_METPW</name>
<dbReference type="OrthoDB" id="85765at2157"/>
<evidence type="ECO:0000256" key="2">
    <source>
        <dbReference type="ARBA" id="ARBA00022490"/>
    </source>
</evidence>
<dbReference type="eggNOG" id="arCOG00307">
    <property type="taxonomic scope" value="Archaea"/>
</dbReference>
<dbReference type="Pfam" id="PF01876">
    <property type="entry name" value="RNase_P_p30"/>
    <property type="match status" value="1"/>
</dbReference>
<protein>
    <recommendedName>
        <fullName evidence="7">Ribonuclease P protein component 3</fullName>
        <shortName evidence="7">RNase P component 3</shortName>
        <ecNumber evidence="7">3.1.26.5</ecNumber>
    </recommendedName>
    <alternativeName>
        <fullName evidence="7">Rpp30</fullName>
    </alternativeName>
</protein>
<dbReference type="GO" id="GO:0030677">
    <property type="term" value="C:ribonuclease P complex"/>
    <property type="evidence" value="ECO:0007669"/>
    <property type="project" value="UniProtKB-UniRule"/>
</dbReference>
<keyword evidence="2 7" id="KW-0963">Cytoplasm</keyword>
<dbReference type="GO" id="GO:0003723">
    <property type="term" value="F:RNA binding"/>
    <property type="evidence" value="ECO:0007669"/>
    <property type="project" value="TreeGrafter"/>
</dbReference>